<evidence type="ECO:0000256" key="13">
    <source>
        <dbReference type="ARBA" id="ARBA00066981"/>
    </source>
</evidence>
<dbReference type="SMART" id="SM00825">
    <property type="entry name" value="PKS_KS"/>
    <property type="match status" value="1"/>
</dbReference>
<dbReference type="Pfam" id="PF00550">
    <property type="entry name" value="PP-binding"/>
    <property type="match status" value="1"/>
</dbReference>
<dbReference type="SUPFAM" id="SSF51735">
    <property type="entry name" value="NAD(P)-binding Rossmann-fold domains"/>
    <property type="match status" value="2"/>
</dbReference>
<comment type="cofactor">
    <cofactor evidence="1">
        <name>pantetheine 4'-phosphate</name>
        <dbReference type="ChEBI" id="CHEBI:47942"/>
    </cofactor>
</comment>
<reference evidence="19" key="1">
    <citation type="submission" date="2019-05" db="EMBL/GenBank/DDBJ databases">
        <title>Isolation, diversity and antifungal activity of Actinobacteria from wheat.</title>
        <authorList>
            <person name="Yu B."/>
        </authorList>
    </citation>
    <scope>NUCLEOTIDE SEQUENCE [LARGE SCALE GENOMIC DNA]</scope>
    <source>
        <strain evidence="19">NEAU-HEGS1-5</strain>
    </source>
</reference>
<feature type="domain" description="Ketosynthase family 3 (KS3)" evidence="17">
    <location>
        <begin position="33"/>
        <end position="443"/>
    </location>
</feature>
<dbReference type="GO" id="GO:0047879">
    <property type="term" value="F:erythronolide synthase activity"/>
    <property type="evidence" value="ECO:0007669"/>
    <property type="project" value="UniProtKB-EC"/>
</dbReference>
<dbReference type="GO" id="GO:0004315">
    <property type="term" value="F:3-oxoacyl-[acyl-carrier-protein] synthase activity"/>
    <property type="evidence" value="ECO:0007669"/>
    <property type="project" value="InterPro"/>
</dbReference>
<evidence type="ECO:0000256" key="11">
    <source>
        <dbReference type="ARBA" id="ARBA00060622"/>
    </source>
</evidence>
<evidence type="ECO:0000313" key="19">
    <source>
        <dbReference type="EMBL" id="TLP54763.1"/>
    </source>
</evidence>
<dbReference type="EMBL" id="VANP01000012">
    <property type="protein sequence ID" value="TLP54763.1"/>
    <property type="molecule type" value="Genomic_DNA"/>
</dbReference>
<proteinExistence type="predicted"/>
<dbReference type="InterPro" id="IPR036291">
    <property type="entry name" value="NAD(P)-bd_dom_sf"/>
</dbReference>
<dbReference type="InterPro" id="IPR020806">
    <property type="entry name" value="PKS_PP-bd"/>
</dbReference>
<dbReference type="InterPro" id="IPR036736">
    <property type="entry name" value="ACP-like_sf"/>
</dbReference>
<keyword evidence="15" id="KW-0175">Coiled coil</keyword>
<gene>
    <name evidence="19" type="ORF">FED44_26750</name>
</gene>
<dbReference type="SUPFAM" id="SSF47336">
    <property type="entry name" value="ACP-like"/>
    <property type="match status" value="1"/>
</dbReference>
<dbReference type="PROSITE" id="PS52004">
    <property type="entry name" value="KS3_2"/>
    <property type="match status" value="1"/>
</dbReference>
<evidence type="ECO:0000256" key="4">
    <source>
        <dbReference type="ARBA" id="ARBA00022679"/>
    </source>
</evidence>
<dbReference type="Pfam" id="PF08990">
    <property type="entry name" value="Docking"/>
    <property type="match status" value="1"/>
</dbReference>
<dbReference type="Proteomes" id="UP000309033">
    <property type="component" value="Unassembled WGS sequence"/>
</dbReference>
<evidence type="ECO:0000256" key="10">
    <source>
        <dbReference type="ARBA" id="ARBA00060158"/>
    </source>
</evidence>
<dbReference type="PANTHER" id="PTHR43775:SF51">
    <property type="entry name" value="INACTIVE PHENOLPHTHIOCEROL SYNTHESIS POLYKETIDE SYNTHASE TYPE I PKS1-RELATED"/>
    <property type="match status" value="1"/>
</dbReference>
<dbReference type="FunFam" id="3.40.366.10:FF:000002">
    <property type="entry name" value="Probable polyketide synthase 2"/>
    <property type="match status" value="1"/>
</dbReference>
<dbReference type="Pfam" id="PF14765">
    <property type="entry name" value="PS-DH"/>
    <property type="match status" value="1"/>
</dbReference>
<dbReference type="SMART" id="SM00823">
    <property type="entry name" value="PKS_PP"/>
    <property type="match status" value="1"/>
</dbReference>
<dbReference type="InterPro" id="IPR050091">
    <property type="entry name" value="PKS_NRPS_Biosynth_Enz"/>
</dbReference>
<dbReference type="PROSITE" id="PS50075">
    <property type="entry name" value="CARRIER"/>
    <property type="match status" value="1"/>
</dbReference>
<dbReference type="EC" id="2.3.1.94" evidence="13"/>
<evidence type="ECO:0000256" key="8">
    <source>
        <dbReference type="ARBA" id="ARBA00023315"/>
    </source>
</evidence>
<comment type="subunit">
    <text evidence="12">Homodimer. Erythronolide synthase is composed of EryAI, EryAII and EryAIII multimodular (2 modules) polypeptides each coding for a functional synthase subunit which participates in 2 of the six FAS-like elongation steps required for formation of the polyketide. Module 1, 2, 3, 4, 5, and 6 participating in biosynthesis steps 1, 2, 3, 4, 5, and 6, respectively.</text>
</comment>
<evidence type="ECO:0000256" key="5">
    <source>
        <dbReference type="ARBA" id="ARBA00022737"/>
    </source>
</evidence>
<comment type="pathway">
    <text evidence="11">Antibiotic biosynthesis; erythromycin biosynthesis.</text>
</comment>
<dbReference type="FunFam" id="1.10.1200.10:FF:000007">
    <property type="entry name" value="Probable polyketide synthase pks17"/>
    <property type="match status" value="1"/>
</dbReference>
<dbReference type="SMART" id="SM00826">
    <property type="entry name" value="PKS_DH"/>
    <property type="match status" value="1"/>
</dbReference>
<dbReference type="InterPro" id="IPR018201">
    <property type="entry name" value="Ketoacyl_synth_AS"/>
</dbReference>
<keyword evidence="4" id="KW-0808">Transferase</keyword>
<dbReference type="OrthoDB" id="4537517at2"/>
<dbReference type="InterPro" id="IPR001227">
    <property type="entry name" value="Ac_transferase_dom_sf"/>
</dbReference>
<dbReference type="InterPro" id="IPR014031">
    <property type="entry name" value="Ketoacyl_synth_C"/>
</dbReference>
<dbReference type="InterPro" id="IPR049551">
    <property type="entry name" value="PKS_DH_C"/>
</dbReference>
<dbReference type="Gene3D" id="3.40.366.10">
    <property type="entry name" value="Malonyl-Coenzyme A Acyl Carrier Protein, domain 2"/>
    <property type="match status" value="1"/>
</dbReference>
<evidence type="ECO:0000256" key="6">
    <source>
        <dbReference type="ARBA" id="ARBA00023194"/>
    </source>
</evidence>
<dbReference type="SMART" id="SM00827">
    <property type="entry name" value="PKS_AT"/>
    <property type="match status" value="1"/>
</dbReference>
<evidence type="ECO:0000313" key="20">
    <source>
        <dbReference type="Proteomes" id="UP000309033"/>
    </source>
</evidence>
<dbReference type="Gene3D" id="3.40.47.10">
    <property type="match status" value="1"/>
</dbReference>
<dbReference type="InterPro" id="IPR042104">
    <property type="entry name" value="PKS_dehydratase_sf"/>
</dbReference>
<feature type="region of interest" description="N-terminal hotdog fold" evidence="14">
    <location>
        <begin position="920"/>
        <end position="1044"/>
    </location>
</feature>
<keyword evidence="20" id="KW-1185">Reference proteome</keyword>
<feature type="domain" description="PKS/mFAS DH" evidence="18">
    <location>
        <begin position="920"/>
        <end position="1202"/>
    </location>
</feature>
<evidence type="ECO:0000256" key="9">
    <source>
        <dbReference type="ARBA" id="ARBA00052442"/>
    </source>
</evidence>
<dbReference type="CDD" id="cd00833">
    <property type="entry name" value="PKS"/>
    <property type="match status" value="1"/>
</dbReference>
<dbReference type="SUPFAM" id="SSF53901">
    <property type="entry name" value="Thiolase-like"/>
    <property type="match status" value="1"/>
</dbReference>
<keyword evidence="6" id="KW-0045">Antibiotic biosynthesis</keyword>
<dbReference type="InterPro" id="IPR014043">
    <property type="entry name" value="Acyl_transferase_dom"/>
</dbReference>
<dbReference type="PROSITE" id="PS52019">
    <property type="entry name" value="PKS_MFAS_DH"/>
    <property type="match status" value="1"/>
</dbReference>
<feature type="domain" description="Carrier" evidence="16">
    <location>
        <begin position="1700"/>
        <end position="1775"/>
    </location>
</feature>
<dbReference type="PROSITE" id="PS00606">
    <property type="entry name" value="KS3_1"/>
    <property type="match status" value="1"/>
</dbReference>
<dbReference type="Gene3D" id="3.40.50.720">
    <property type="entry name" value="NAD(P)-binding Rossmann-like Domain"/>
    <property type="match status" value="1"/>
</dbReference>
<dbReference type="Pfam" id="PF22953">
    <property type="entry name" value="SpnB_Rossmann"/>
    <property type="match status" value="1"/>
</dbReference>
<dbReference type="GO" id="GO:0006633">
    <property type="term" value="P:fatty acid biosynthetic process"/>
    <property type="evidence" value="ECO:0007669"/>
    <property type="project" value="InterPro"/>
</dbReference>
<dbReference type="Pfam" id="PF08659">
    <property type="entry name" value="KR"/>
    <property type="match status" value="1"/>
</dbReference>
<evidence type="ECO:0000256" key="1">
    <source>
        <dbReference type="ARBA" id="ARBA00001957"/>
    </source>
</evidence>
<dbReference type="InterPro" id="IPR020841">
    <property type="entry name" value="PKS_Beta-ketoAc_synthase_dom"/>
</dbReference>
<protein>
    <recommendedName>
        <fullName evidence="13">6-deoxyerythronolide-B synthase</fullName>
        <ecNumber evidence="13">2.3.1.94</ecNumber>
    </recommendedName>
</protein>
<dbReference type="Gene3D" id="3.30.70.3290">
    <property type="match status" value="1"/>
</dbReference>
<dbReference type="CDD" id="cd08956">
    <property type="entry name" value="KR_3_FAS_SDR_x"/>
    <property type="match status" value="1"/>
</dbReference>
<dbReference type="InterPro" id="IPR014030">
    <property type="entry name" value="Ketoacyl_synth_N"/>
</dbReference>
<dbReference type="InterPro" id="IPR016035">
    <property type="entry name" value="Acyl_Trfase/lysoPLipase"/>
</dbReference>
<dbReference type="InterPro" id="IPR055123">
    <property type="entry name" value="SpnB-like_Rossmann"/>
</dbReference>
<dbReference type="InterPro" id="IPR013968">
    <property type="entry name" value="PKS_KR"/>
</dbReference>
<dbReference type="InterPro" id="IPR032821">
    <property type="entry name" value="PKS_assoc"/>
</dbReference>
<dbReference type="FunFam" id="3.40.47.10:FF:000019">
    <property type="entry name" value="Polyketide synthase type I"/>
    <property type="match status" value="1"/>
</dbReference>
<dbReference type="Pfam" id="PF16197">
    <property type="entry name" value="KAsynt_C_assoc"/>
    <property type="match status" value="1"/>
</dbReference>
<dbReference type="SMART" id="SM00822">
    <property type="entry name" value="PKS_KR"/>
    <property type="match status" value="1"/>
</dbReference>
<dbReference type="InterPro" id="IPR057326">
    <property type="entry name" value="KR_dom"/>
</dbReference>
<organism evidence="19 20">
    <name type="scientific">Microbispora triticiradicis</name>
    <dbReference type="NCBI Taxonomy" id="2200763"/>
    <lineage>
        <taxon>Bacteria</taxon>
        <taxon>Bacillati</taxon>
        <taxon>Actinomycetota</taxon>
        <taxon>Actinomycetes</taxon>
        <taxon>Streptosporangiales</taxon>
        <taxon>Streptosporangiaceae</taxon>
        <taxon>Microbispora</taxon>
    </lineage>
</organism>
<dbReference type="Pfam" id="PF00109">
    <property type="entry name" value="ketoacyl-synt"/>
    <property type="match status" value="1"/>
</dbReference>
<dbReference type="GO" id="GO:0031177">
    <property type="term" value="F:phosphopantetheine binding"/>
    <property type="evidence" value="ECO:0007669"/>
    <property type="project" value="InterPro"/>
</dbReference>
<evidence type="ECO:0000256" key="7">
    <source>
        <dbReference type="ARBA" id="ARBA00023268"/>
    </source>
</evidence>
<feature type="active site" description="Proton acceptor; for dehydratase activity" evidence="14">
    <location>
        <position position="952"/>
    </location>
</feature>
<evidence type="ECO:0000256" key="12">
    <source>
        <dbReference type="ARBA" id="ARBA00063272"/>
    </source>
</evidence>
<evidence type="ECO:0000259" key="17">
    <source>
        <dbReference type="PROSITE" id="PS52004"/>
    </source>
</evidence>
<dbReference type="PANTHER" id="PTHR43775">
    <property type="entry name" value="FATTY ACID SYNTHASE"/>
    <property type="match status" value="1"/>
</dbReference>
<dbReference type="InterPro" id="IPR016036">
    <property type="entry name" value="Malonyl_transacylase_ACP-bd"/>
</dbReference>
<dbReference type="Pfam" id="PF00698">
    <property type="entry name" value="Acyl_transf_1"/>
    <property type="match status" value="1"/>
</dbReference>
<dbReference type="InterPro" id="IPR015083">
    <property type="entry name" value="NorB/c/GfsB-D-like_docking"/>
</dbReference>
<dbReference type="GO" id="GO:0033068">
    <property type="term" value="P:macrolide biosynthetic process"/>
    <property type="evidence" value="ECO:0007669"/>
    <property type="project" value="UniProtKB-ARBA"/>
</dbReference>
<dbReference type="Pfam" id="PF02801">
    <property type="entry name" value="Ketoacyl-synt_C"/>
    <property type="match status" value="1"/>
</dbReference>
<dbReference type="GO" id="GO:0004312">
    <property type="term" value="F:fatty acid synthase activity"/>
    <property type="evidence" value="ECO:0007669"/>
    <property type="project" value="TreeGrafter"/>
</dbReference>
<sequence>MTDEQKYLDYLRRATAEMQDLRERLRAAEEREHEPIAIVGMGCRYPGGVGSPQDLWDVVSGGRDVVSEFPRDRGWDVAGLYDPEPGSPGRTYSRHGGFLHDAAMFDAGHFGISPREAPSIDPQHRLLLECSAEAFERAGLDPGSLRGSRTGVFNGVMPNEWSGQMGSLASGRVAYAFGLEGPAVTVDTACSSSLVALHLACQALRTGECSLALAGGATVIVAPDTFLEFSRQRGLSPDGRCKSFADSADGTGLAEGAGVLLLERLSDARKHGHPVLALVRGSAVNQDGRSNGLTAPNGPAQQRVIRQAMNAAGLSAADVDVVEGHGTGTRLGDPIEVQAILATYGRNRPADRPLLLGSIKSNIGHTQAAAGVAGVIKMVLAMHAGVVPPTLHVDEPSRQVDWSGGAATLVLEPTPWPETGRPRRAAVSSFGLSGTNGHVILEQPPAGDDAPPITGTPALPWMLSARTEEALRGYADKLRAYAVAHPEVEPAGIAAALTRRPLMAHRAAVLAADRESLVGGLTALARGEQAAGVVHAQASPGRLAVMFSGQGFQRARMGRELHAAFPVFADAFDAVCAELDEHLDRPVRSVVFARPDTAEARLLDRTDYTQAATFALEIALYRLLESFGVRPGFLIGHSVGELAAAHVAGVLSAADAARVVAYRGRLMRELPGGGAMLAVAAPEAWVLERLAFLGADVSLAAVNGPAAVVVSGEEAAVAKVAADCRAQGVRARPLRVSHAFHSALMEPMLAGFADVLASVAFAPPKLPVVSTVTGTPLGDDEATSAGYWLSQVRRTVRFGDGVRWLRAQGVTRFLEIGPDGGLTTAARDVADAHPGPDSGSDMTPMFQAALRRGRPETESFLNALAVAHTHGVTVDWSPVVPAETRRLDLPTYAFQRRRYWQDDTATPRDPSGFGLGAVDHPLLSAAADVPGTGDLVLTGRISLDTHPWIGDHAIWDVALVPGAALVELAAQAGELANCGRVRELVLRAPLALPERTAVLLRLVVGPPDDQGERAIGLYSRPEDDADATWVCHASGVLAPEIAETPEPSEAATEREWPPAGAVAVALDDAYDRLASSGYTYGPAFRGLRAVWRRGEEVFAEVALPEDQQARAGRFAVHPALLDAALQAAVVDGLGAADEESPARLPFSWHDVTLHAAGAVALRVRLTPAGPDALTLAAYDPSGRPVVTVGTLVLRPASAEQVSAGLPRDDSLFTVDWTPAGPAPQDPSGVPRGGWASVGADDVRVTDALRSSWGDSRWHPDIASLREAVAAGEPAPALAVVLCEPPAGEAQVIGEARAAGDVPAGVLGTAAGTLALVQSWLADDRLASSRLVVVTRGATAAGGRVPDLAGAAVWSMLRSAQTEHPNRFLLVDLDDEEASVRSLPAVAVLDEPQVAIRGGEPLVPRLTRAGTPEPPPVLADPDGTVLITGGTGALGTAVARHLVTAHGVRHLLLAGRRGRLEPAVEAELAELGADVDVVACDVADRVSVARLLREIPRERPLTAVVHAAGVLDDGTVETLTRARLEGVLRGKADAAWHLHELTRDADLRSFVLFSSLAGTFGTPGQANYAAANGFLDALAERRRADGLAGLSIVWGAWENGGMAGRIAEADRTRMARAGVEPLSADDGLALFDRANAAGAAAVVAARLDLGRLRKEAVRFDQVPPLLRGLIRRPKTRAGTPGAQAEALRARLAELPEQDRLREVLGLVREHVAAVLGHAAAASVETDRGFLDMGMDSLMAVELRNRLGAVTGLRLPSTLVFDYPSVQAVAGYLVAALLPEAAPDTGRTAEDDAIRKVLATLPVARLRASGLLDALLGLADDPLGQDPPQDDGELAIKEMAVADLVARAYERAGS</sequence>
<feature type="region of interest" description="C-terminal hotdog fold" evidence="14">
    <location>
        <begin position="1061"/>
        <end position="1202"/>
    </location>
</feature>
<evidence type="ECO:0000256" key="2">
    <source>
        <dbReference type="ARBA" id="ARBA00022450"/>
    </source>
</evidence>
<keyword evidence="3" id="KW-0597">Phosphoprotein</keyword>
<keyword evidence="2" id="KW-0596">Phosphopantetheine</keyword>
<dbReference type="InterPro" id="IPR009081">
    <property type="entry name" value="PP-bd_ACP"/>
</dbReference>
<dbReference type="InterPro" id="IPR006162">
    <property type="entry name" value="Ppantetheine_attach_site"/>
</dbReference>
<dbReference type="PROSITE" id="PS00012">
    <property type="entry name" value="PHOSPHOPANTETHEINE"/>
    <property type="match status" value="1"/>
</dbReference>
<keyword evidence="7" id="KW-0511">Multifunctional enzyme</keyword>
<evidence type="ECO:0000256" key="15">
    <source>
        <dbReference type="SAM" id="Coils"/>
    </source>
</evidence>
<comment type="function">
    <text evidence="10">Involved in the biosynthesis of antibiotic erythromycin via the biosynthesis of its aglycone precursor, 6-deoxyerythronolide B (6-dEB).</text>
</comment>
<keyword evidence="5" id="KW-0677">Repeat</keyword>
<evidence type="ECO:0000259" key="16">
    <source>
        <dbReference type="PROSITE" id="PS50075"/>
    </source>
</evidence>
<evidence type="ECO:0000256" key="3">
    <source>
        <dbReference type="ARBA" id="ARBA00022553"/>
    </source>
</evidence>
<dbReference type="InterPro" id="IPR016039">
    <property type="entry name" value="Thiolase-like"/>
</dbReference>
<dbReference type="InterPro" id="IPR049552">
    <property type="entry name" value="PKS_DH_N"/>
</dbReference>
<dbReference type="Gene3D" id="3.10.129.110">
    <property type="entry name" value="Polyketide synthase dehydratase"/>
    <property type="match status" value="1"/>
</dbReference>
<feature type="active site" description="Proton donor; for dehydratase activity" evidence="14">
    <location>
        <position position="1122"/>
    </location>
</feature>
<dbReference type="SMART" id="SM01294">
    <property type="entry name" value="PKS_PP_betabranch"/>
    <property type="match status" value="1"/>
</dbReference>
<feature type="coiled-coil region" evidence="15">
    <location>
        <begin position="4"/>
        <end position="31"/>
    </location>
</feature>
<dbReference type="InterPro" id="IPR049900">
    <property type="entry name" value="PKS_mFAS_DH"/>
</dbReference>
<comment type="caution">
    <text evidence="19">The sequence shown here is derived from an EMBL/GenBank/DDBJ whole genome shotgun (WGS) entry which is preliminary data.</text>
</comment>
<name>A0A5R8YN04_9ACTN</name>
<evidence type="ECO:0000259" key="18">
    <source>
        <dbReference type="PROSITE" id="PS52019"/>
    </source>
</evidence>
<dbReference type="InterPro" id="IPR020807">
    <property type="entry name" value="PKS_DH"/>
</dbReference>
<dbReference type="Pfam" id="PF21089">
    <property type="entry name" value="PKS_DH_N"/>
    <property type="match status" value="1"/>
</dbReference>
<evidence type="ECO:0000256" key="14">
    <source>
        <dbReference type="PROSITE-ProRule" id="PRU01363"/>
    </source>
</evidence>
<dbReference type="SUPFAM" id="SSF55048">
    <property type="entry name" value="Probable ACP-binding domain of malonyl-CoA ACP transacylase"/>
    <property type="match status" value="1"/>
</dbReference>
<accession>A0A5R8YN04</accession>
<comment type="catalytic activity">
    <reaction evidence="9">
        <text>6 (S)-methylmalonyl-CoA + propanoyl-CoA + 6 NADPH + 12 H(+) = 6-deoxyerythronolide B + 6 CO2 + 6 NADP(+) + 7 CoA + H2O</text>
        <dbReference type="Rhea" id="RHEA:23068"/>
        <dbReference type="ChEBI" id="CHEBI:15377"/>
        <dbReference type="ChEBI" id="CHEBI:15378"/>
        <dbReference type="ChEBI" id="CHEBI:16089"/>
        <dbReference type="ChEBI" id="CHEBI:16526"/>
        <dbReference type="ChEBI" id="CHEBI:57287"/>
        <dbReference type="ChEBI" id="CHEBI:57327"/>
        <dbReference type="ChEBI" id="CHEBI:57392"/>
        <dbReference type="ChEBI" id="CHEBI:57783"/>
        <dbReference type="ChEBI" id="CHEBI:58349"/>
        <dbReference type="EC" id="2.3.1.94"/>
    </reaction>
</comment>
<keyword evidence="8" id="KW-0012">Acyltransferase</keyword>
<dbReference type="Gene3D" id="1.10.1200.10">
    <property type="entry name" value="ACP-like"/>
    <property type="match status" value="1"/>
</dbReference>
<dbReference type="SUPFAM" id="SSF52151">
    <property type="entry name" value="FabD/lysophospholipase-like"/>
    <property type="match status" value="1"/>
</dbReference>